<dbReference type="OrthoDB" id="3918601at2759"/>
<organism evidence="4 5">
    <name type="scientific">Ascochyta lentis</name>
    <dbReference type="NCBI Taxonomy" id="205686"/>
    <lineage>
        <taxon>Eukaryota</taxon>
        <taxon>Fungi</taxon>
        <taxon>Dikarya</taxon>
        <taxon>Ascomycota</taxon>
        <taxon>Pezizomycotina</taxon>
        <taxon>Dothideomycetes</taxon>
        <taxon>Pleosporomycetidae</taxon>
        <taxon>Pleosporales</taxon>
        <taxon>Pleosporineae</taxon>
        <taxon>Didymellaceae</taxon>
        <taxon>Ascochyta</taxon>
    </lineage>
</organism>
<feature type="transmembrane region" description="Helical" evidence="2">
    <location>
        <begin position="121"/>
        <end position="145"/>
    </location>
</feature>
<evidence type="ECO:0000256" key="1">
    <source>
        <dbReference type="SAM" id="MobiDB-lite"/>
    </source>
</evidence>
<dbReference type="Pfam" id="PF20684">
    <property type="entry name" value="Fung_rhodopsin"/>
    <property type="match status" value="1"/>
</dbReference>
<evidence type="ECO:0000256" key="2">
    <source>
        <dbReference type="SAM" id="Phobius"/>
    </source>
</evidence>
<keyword evidence="2" id="KW-1133">Transmembrane helix</keyword>
<evidence type="ECO:0000313" key="4">
    <source>
        <dbReference type="EMBL" id="KAF9698052.1"/>
    </source>
</evidence>
<feature type="domain" description="Rhodopsin" evidence="3">
    <location>
        <begin position="18"/>
        <end position="220"/>
    </location>
</feature>
<evidence type="ECO:0000259" key="3">
    <source>
        <dbReference type="Pfam" id="PF20684"/>
    </source>
</evidence>
<feature type="compositionally biased region" description="Polar residues" evidence="1">
    <location>
        <begin position="226"/>
        <end position="237"/>
    </location>
</feature>
<reference evidence="4" key="2">
    <citation type="submission" date="2020-09" db="EMBL/GenBank/DDBJ databases">
        <title>Reference genome assembly for Australian Ascochyta lentis isolate Al4.</title>
        <authorList>
            <person name="Lee R.C."/>
            <person name="Farfan-Caceres L.M."/>
            <person name="Debler J.W."/>
            <person name="Williams A.H."/>
            <person name="Henares B.M."/>
        </authorList>
    </citation>
    <scope>NUCLEOTIDE SEQUENCE</scope>
    <source>
        <strain evidence="4">Al4</strain>
    </source>
</reference>
<feature type="transmembrane region" description="Helical" evidence="2">
    <location>
        <begin position="46"/>
        <end position="65"/>
    </location>
</feature>
<keyword evidence="5" id="KW-1185">Reference proteome</keyword>
<sequence>MDTFQRRNTDSSTSRLFSLGQTVAVSIQWDTAGEQLSNDSEQYNKAAWASSILFIANMGCAKISISLVIRRLFTGRLFEYTSTILGLFTAGWAVSGIIVTAFQCRLPTPWDVLERGHCIDIAAFGNFLASMNIATEVLLVLIPLAVWIKGTSVGNRLYVSATFFSRLSIIAAVSAQLYFFNVPPSSPPTVNGWNITLCMQIAQTLSVVSACLPGLHPLVAKDMSDTASSHSAQSETTTRWDSKRFGSLSSHSSQPSTDSQATFEPVVSPYCRPLATHGLVRSSPSCDSYPFPRIPSNIALPLSTPDAPGNIFNRLVGVSDARPGSSSLDLDPLGIPRTVFDLGCLPTPDWDEDVESGRTSPERRPTSEYVFNRSKVISVPEDRNMLEAGEGWKRFVPPLPSPQMLRKPPRAV</sequence>
<dbReference type="PANTHER" id="PTHR38794">
    <property type="entry name" value="INTEGRAL MEMBRANE PROTEIN"/>
    <property type="match status" value="1"/>
</dbReference>
<accession>A0A8H7J8A0</accession>
<protein>
    <recommendedName>
        <fullName evidence="3">Rhodopsin domain-containing protein</fullName>
    </recommendedName>
</protein>
<feature type="compositionally biased region" description="Low complexity" evidence="1">
    <location>
        <begin position="247"/>
        <end position="259"/>
    </location>
</feature>
<evidence type="ECO:0000313" key="5">
    <source>
        <dbReference type="Proteomes" id="UP000651452"/>
    </source>
</evidence>
<dbReference type="InterPro" id="IPR049326">
    <property type="entry name" value="Rhodopsin_dom_fungi"/>
</dbReference>
<feature type="transmembrane region" description="Helical" evidence="2">
    <location>
        <begin position="77"/>
        <end position="101"/>
    </location>
</feature>
<gene>
    <name evidence="4" type="ORF">EKO04_004248</name>
</gene>
<dbReference type="AlphaFoldDB" id="A0A8H7J8A0"/>
<dbReference type="EMBL" id="RZGK01000007">
    <property type="protein sequence ID" value="KAF9698052.1"/>
    <property type="molecule type" value="Genomic_DNA"/>
</dbReference>
<feature type="region of interest" description="Disordered" evidence="1">
    <location>
        <begin position="226"/>
        <end position="262"/>
    </location>
</feature>
<keyword evidence="2" id="KW-0472">Membrane</keyword>
<dbReference type="Proteomes" id="UP000651452">
    <property type="component" value="Unassembled WGS sequence"/>
</dbReference>
<name>A0A8H7J8A0_9PLEO</name>
<keyword evidence="2" id="KW-0812">Transmembrane</keyword>
<comment type="caution">
    <text evidence="4">The sequence shown here is derived from an EMBL/GenBank/DDBJ whole genome shotgun (WGS) entry which is preliminary data.</text>
</comment>
<feature type="transmembrane region" description="Helical" evidence="2">
    <location>
        <begin position="157"/>
        <end position="180"/>
    </location>
</feature>
<proteinExistence type="predicted"/>
<reference evidence="4" key="1">
    <citation type="submission" date="2018-12" db="EMBL/GenBank/DDBJ databases">
        <authorList>
            <person name="Syme R.A."/>
            <person name="Farfan-Caceres L."/>
            <person name="Lichtenzveig J."/>
        </authorList>
    </citation>
    <scope>NUCLEOTIDE SEQUENCE</scope>
    <source>
        <strain evidence="4">Al4</strain>
    </source>
</reference>
<dbReference type="PANTHER" id="PTHR38794:SF1">
    <property type="entry name" value="INTEGRAL MEMBRANE PROTEIN"/>
    <property type="match status" value="1"/>
</dbReference>